<dbReference type="EMBL" id="JTDY01000934">
    <property type="protein sequence ID" value="KOB75383.1"/>
    <property type="molecule type" value="Genomic_DNA"/>
</dbReference>
<comment type="caution">
    <text evidence="2">The sequence shown here is derived from an EMBL/GenBank/DDBJ whole genome shotgun (WGS) entry which is preliminary data.</text>
</comment>
<keyword evidence="3" id="KW-1185">Reference proteome</keyword>
<evidence type="ECO:0000313" key="2">
    <source>
        <dbReference type="EMBL" id="KOB75383.1"/>
    </source>
</evidence>
<feature type="region of interest" description="Disordered" evidence="1">
    <location>
        <begin position="31"/>
        <end position="75"/>
    </location>
</feature>
<protein>
    <submittedName>
        <fullName evidence="2">Uncharacterized protein</fullName>
    </submittedName>
</protein>
<name>A0A0L7LIJ3_OPEBR</name>
<dbReference type="AlphaFoldDB" id="A0A0L7LIJ3"/>
<feature type="compositionally biased region" description="Basic and acidic residues" evidence="1">
    <location>
        <begin position="59"/>
        <end position="71"/>
    </location>
</feature>
<sequence length="92" mass="10286">MKREVIYLEATCGAVGTSRPQDLAVHRSRPKVNRGNVGRVHFPKHRRTAASSTCAGESETQHQSKPQRESATENMTCARQATAHNRVIIYKK</sequence>
<evidence type="ECO:0000313" key="3">
    <source>
        <dbReference type="Proteomes" id="UP000037510"/>
    </source>
</evidence>
<organism evidence="2 3">
    <name type="scientific">Operophtera brumata</name>
    <name type="common">Winter moth</name>
    <name type="synonym">Phalaena brumata</name>
    <dbReference type="NCBI Taxonomy" id="104452"/>
    <lineage>
        <taxon>Eukaryota</taxon>
        <taxon>Metazoa</taxon>
        <taxon>Ecdysozoa</taxon>
        <taxon>Arthropoda</taxon>
        <taxon>Hexapoda</taxon>
        <taxon>Insecta</taxon>
        <taxon>Pterygota</taxon>
        <taxon>Neoptera</taxon>
        <taxon>Endopterygota</taxon>
        <taxon>Lepidoptera</taxon>
        <taxon>Glossata</taxon>
        <taxon>Ditrysia</taxon>
        <taxon>Geometroidea</taxon>
        <taxon>Geometridae</taxon>
        <taxon>Larentiinae</taxon>
        <taxon>Operophtera</taxon>
    </lineage>
</organism>
<proteinExistence type="predicted"/>
<gene>
    <name evidence="2" type="ORF">OBRU01_07672</name>
</gene>
<accession>A0A0L7LIJ3</accession>
<evidence type="ECO:0000256" key="1">
    <source>
        <dbReference type="SAM" id="MobiDB-lite"/>
    </source>
</evidence>
<reference evidence="2 3" key="1">
    <citation type="journal article" date="2015" name="Genome Biol. Evol.">
        <title>The genome of winter moth (Operophtera brumata) provides a genomic perspective on sexual dimorphism and phenology.</title>
        <authorList>
            <person name="Derks M.F."/>
            <person name="Smit S."/>
            <person name="Salis L."/>
            <person name="Schijlen E."/>
            <person name="Bossers A."/>
            <person name="Mateman C."/>
            <person name="Pijl A.S."/>
            <person name="de Ridder D."/>
            <person name="Groenen M.A."/>
            <person name="Visser M.E."/>
            <person name="Megens H.J."/>
        </authorList>
    </citation>
    <scope>NUCLEOTIDE SEQUENCE [LARGE SCALE GENOMIC DNA]</scope>
    <source>
        <strain evidence="2">WM2013NL</strain>
        <tissue evidence="2">Head and thorax</tissue>
    </source>
</reference>
<dbReference type="Proteomes" id="UP000037510">
    <property type="component" value="Unassembled WGS sequence"/>
</dbReference>